<feature type="transmembrane region" description="Helical" evidence="8">
    <location>
        <begin position="85"/>
        <end position="103"/>
    </location>
</feature>
<feature type="transmembrane region" description="Helical" evidence="8">
    <location>
        <begin position="202"/>
        <end position="220"/>
    </location>
</feature>
<keyword evidence="6 8" id="KW-0472">Membrane</keyword>
<gene>
    <name evidence="10" type="primary">nuoM</name>
    <name evidence="10" type="ORF">EHRUM2_06340</name>
</gene>
<feature type="transmembrane region" description="Helical" evidence="8">
    <location>
        <begin position="505"/>
        <end position="526"/>
    </location>
</feature>
<feature type="transmembrane region" description="Helical" evidence="8">
    <location>
        <begin position="33"/>
        <end position="56"/>
    </location>
</feature>
<name>A0A161M099_EHRRU</name>
<dbReference type="STRING" id="779.GCA_002019755_00610"/>
<organism evidence="10 11">
    <name type="scientific">Ehrlichia ruminantium</name>
    <name type="common">heartwater rickettsia</name>
    <name type="synonym">Cowdria ruminantium</name>
    <dbReference type="NCBI Taxonomy" id="779"/>
    <lineage>
        <taxon>Bacteria</taxon>
        <taxon>Pseudomonadati</taxon>
        <taxon>Pseudomonadota</taxon>
        <taxon>Alphaproteobacteria</taxon>
        <taxon>Rickettsiales</taxon>
        <taxon>Anaplasmataceae</taxon>
        <taxon>Ehrlichia</taxon>
    </lineage>
</organism>
<dbReference type="InterPro" id="IPR001750">
    <property type="entry name" value="ND/Mrp_TM"/>
</dbReference>
<comment type="subcellular location">
    <subcellularLocation>
        <location evidence="1">Cell membrane</location>
        <topology evidence="1">Multi-pass membrane protein</topology>
    </subcellularLocation>
    <subcellularLocation>
        <location evidence="7">Membrane</location>
        <topology evidence="7">Multi-pass membrane protein</topology>
    </subcellularLocation>
</comment>
<dbReference type="GO" id="GO:0016491">
    <property type="term" value="F:oxidoreductase activity"/>
    <property type="evidence" value="ECO:0007669"/>
    <property type="project" value="UniProtKB-KW"/>
</dbReference>
<comment type="caution">
    <text evidence="10">The sequence shown here is derived from an EMBL/GenBank/DDBJ whole genome shotgun (WGS) entry which is preliminary data.</text>
</comment>
<feature type="transmembrane region" description="Helical" evidence="8">
    <location>
        <begin position="115"/>
        <end position="135"/>
    </location>
</feature>
<dbReference type="InterPro" id="IPR052175">
    <property type="entry name" value="ComplexI-like_HydComp"/>
</dbReference>
<evidence type="ECO:0000313" key="11">
    <source>
        <dbReference type="Proteomes" id="UP000092677"/>
    </source>
</evidence>
<proteinExistence type="predicted"/>
<feature type="transmembrane region" description="Helical" evidence="8">
    <location>
        <begin position="7"/>
        <end position="27"/>
    </location>
</feature>
<feature type="transmembrane region" description="Helical" evidence="8">
    <location>
        <begin position="63"/>
        <end position="79"/>
    </location>
</feature>
<keyword evidence="3 7" id="KW-0812">Transmembrane</keyword>
<evidence type="ECO:0000256" key="6">
    <source>
        <dbReference type="ARBA" id="ARBA00023136"/>
    </source>
</evidence>
<evidence type="ECO:0000256" key="4">
    <source>
        <dbReference type="ARBA" id="ARBA00022989"/>
    </source>
</evidence>
<dbReference type="EMBL" id="BDDL01000071">
    <property type="protein sequence ID" value="GAT77411.1"/>
    <property type="molecule type" value="Genomic_DNA"/>
</dbReference>
<dbReference type="GO" id="GO:0005886">
    <property type="term" value="C:plasma membrane"/>
    <property type="evidence" value="ECO:0007669"/>
    <property type="project" value="UniProtKB-SubCell"/>
</dbReference>
<feature type="transmembrane region" description="Helical" evidence="8">
    <location>
        <begin position="257"/>
        <end position="279"/>
    </location>
</feature>
<feature type="transmembrane region" description="Helical" evidence="8">
    <location>
        <begin position="342"/>
        <end position="364"/>
    </location>
</feature>
<protein>
    <submittedName>
        <fullName evidence="10">Monovalent cation/H+ antiporter subunit D</fullName>
    </submittedName>
</protein>
<keyword evidence="2" id="KW-1003">Cell membrane</keyword>
<evidence type="ECO:0000259" key="9">
    <source>
        <dbReference type="Pfam" id="PF00361"/>
    </source>
</evidence>
<evidence type="ECO:0000256" key="1">
    <source>
        <dbReference type="ARBA" id="ARBA00004651"/>
    </source>
</evidence>
<dbReference type="NCBIfam" id="NF009307">
    <property type="entry name" value="PRK12664.1"/>
    <property type="match status" value="1"/>
</dbReference>
<feature type="transmembrane region" description="Helical" evidence="8">
    <location>
        <begin position="385"/>
        <end position="406"/>
    </location>
</feature>
<feature type="transmembrane region" description="Helical" evidence="8">
    <location>
        <begin position="147"/>
        <end position="166"/>
    </location>
</feature>
<feature type="transmembrane region" description="Helical" evidence="8">
    <location>
        <begin position="227"/>
        <end position="245"/>
    </location>
</feature>
<evidence type="ECO:0000256" key="3">
    <source>
        <dbReference type="ARBA" id="ARBA00022692"/>
    </source>
</evidence>
<accession>A0A161M099</accession>
<dbReference type="Proteomes" id="UP000092677">
    <property type="component" value="Unassembled WGS sequence"/>
</dbReference>
<evidence type="ECO:0000256" key="7">
    <source>
        <dbReference type="RuleBase" id="RU000320"/>
    </source>
</evidence>
<feature type="transmembrane region" description="Helical" evidence="8">
    <location>
        <begin position="450"/>
        <end position="478"/>
    </location>
</feature>
<dbReference type="Pfam" id="PF00361">
    <property type="entry name" value="Proton_antipo_M"/>
    <property type="match status" value="1"/>
</dbReference>
<evidence type="ECO:0000256" key="2">
    <source>
        <dbReference type="ARBA" id="ARBA00022475"/>
    </source>
</evidence>
<feature type="domain" description="NADH:quinone oxidoreductase/Mrp antiporter transmembrane" evidence="9">
    <location>
        <begin position="79"/>
        <end position="326"/>
    </location>
</feature>
<dbReference type="PANTHER" id="PTHR42682">
    <property type="entry name" value="HYDROGENASE-4 COMPONENT F"/>
    <property type="match status" value="1"/>
</dbReference>
<feature type="transmembrane region" description="Helical" evidence="8">
    <location>
        <begin position="418"/>
        <end position="438"/>
    </location>
</feature>
<feature type="transmembrane region" description="Helical" evidence="8">
    <location>
        <begin position="299"/>
        <end position="322"/>
    </location>
</feature>
<keyword evidence="5" id="KW-0560">Oxidoreductase</keyword>
<dbReference type="PANTHER" id="PTHR42682:SF4">
    <property type="entry name" value="NADH-UBIQUINONE_PLASTOQUINONE"/>
    <property type="match status" value="1"/>
</dbReference>
<sequence length="528" mass="58927">MTMGKYVIDLVMSFFGLFSITLGDLLYKIESSLYFYNTVLFFIFSLIITLIFLYISQIKKQEVILYLLYYLSSVIAISAESLLKFVISFEIMALSAVMIIATGSNGKNMHQVIHYSYIHFFAGVLLLVGASGNVVELSVDYNSYCKLFLLIGILINCASFPMSSWVPDAYSSTANNGIIVLSIFTTKVAAFALLSFFQGEEILLFLGITTAIYGIVFSILENNIKRLLCYNLVGQMGLVITAVGFSYSSGVSVRSIIVFQIVLSMIYQTLLFMVAMSVINSTKKFNLNEIGGLLKKMPLEAICSAIAILNMGAFPGTAGFISKFLISHSIDITDITNAIVSKLFLVCSTLLFVSVGLKFFWFVFISKPRDGFIFNQIKQNINARVSMVVLVLICILLGMYGSYHLFYDLSYEQLHSVILQGGIIIGSILLFICFCSFFKGRINFTMELDWFYRILLARFMLFIGDFLLYVSGIIVSIISDVLNCSTLLLCETHGKVVNISNMKSLGFAIILPMLFIIIMVSVYLCLNL</sequence>
<feature type="transmembrane region" description="Helical" evidence="8">
    <location>
        <begin position="178"/>
        <end position="196"/>
    </location>
</feature>
<evidence type="ECO:0000256" key="5">
    <source>
        <dbReference type="ARBA" id="ARBA00023002"/>
    </source>
</evidence>
<keyword evidence="4 8" id="KW-1133">Transmembrane helix</keyword>
<evidence type="ECO:0000313" key="10">
    <source>
        <dbReference type="EMBL" id="GAT77411.1"/>
    </source>
</evidence>
<dbReference type="AlphaFoldDB" id="A0A161M099"/>
<evidence type="ECO:0000256" key="8">
    <source>
        <dbReference type="SAM" id="Phobius"/>
    </source>
</evidence>
<reference evidence="11" key="1">
    <citation type="submission" date="2016-05" db="EMBL/GenBank/DDBJ databases">
        <title>Draft genome sequences of four strains of Ehrlichia ruminantium, a tick-borne pathogen of ruminants, isolated from Zimbabwe, The Gambia and Ghana.</title>
        <authorList>
            <person name="Nakao R."/>
            <person name="Jongejan F."/>
            <person name="Sugimoto C."/>
        </authorList>
    </citation>
    <scope>NUCLEOTIDE SEQUENCE [LARGE SCALE GENOMIC DNA]</scope>
    <source>
        <strain evidence="11">Kerr Seringe</strain>
    </source>
</reference>